<feature type="transmembrane region" description="Helical" evidence="9">
    <location>
        <begin position="1801"/>
        <end position="1823"/>
    </location>
</feature>
<evidence type="ECO:0000256" key="6">
    <source>
        <dbReference type="ARBA" id="ARBA00023170"/>
    </source>
</evidence>
<organism evidence="13 14">
    <name type="scientific">Prymnesium parvum</name>
    <name type="common">Toxic golden alga</name>
    <dbReference type="NCBI Taxonomy" id="97485"/>
    <lineage>
        <taxon>Eukaryota</taxon>
        <taxon>Haptista</taxon>
        <taxon>Haptophyta</taxon>
        <taxon>Prymnesiophyceae</taxon>
        <taxon>Prymnesiales</taxon>
        <taxon>Prymnesiaceae</taxon>
        <taxon>Prymnesium</taxon>
    </lineage>
</organism>
<feature type="transmembrane region" description="Helical" evidence="9">
    <location>
        <begin position="1656"/>
        <end position="1676"/>
    </location>
</feature>
<comment type="subcellular location">
    <subcellularLocation>
        <location evidence="1">Membrane</location>
        <topology evidence="1">Single-pass type I membrane protein</topology>
    </subcellularLocation>
</comment>
<dbReference type="SUPFAM" id="SSF56300">
    <property type="entry name" value="Metallo-dependent phosphatases"/>
    <property type="match status" value="1"/>
</dbReference>
<dbReference type="InterPro" id="IPR036907">
    <property type="entry name" value="5'-Nucleotdase_C_sf"/>
</dbReference>
<dbReference type="Gene3D" id="3.40.50.2300">
    <property type="match status" value="2"/>
</dbReference>
<evidence type="ECO:0000256" key="2">
    <source>
        <dbReference type="ARBA" id="ARBA00022692"/>
    </source>
</evidence>
<dbReference type="InterPro" id="IPR028082">
    <property type="entry name" value="Peripla_BP_I"/>
</dbReference>
<dbReference type="SUPFAM" id="SSF57184">
    <property type="entry name" value="Growth factor receptor domain"/>
    <property type="match status" value="1"/>
</dbReference>
<keyword evidence="7" id="KW-0325">Glycoprotein</keyword>
<evidence type="ECO:0000256" key="9">
    <source>
        <dbReference type="SAM" id="Phobius"/>
    </source>
</evidence>
<dbReference type="PANTHER" id="PTHR11319:SF35">
    <property type="entry name" value="OUTER MEMBRANE PROTEIN PMPC-RELATED"/>
    <property type="match status" value="1"/>
</dbReference>
<evidence type="ECO:0000256" key="7">
    <source>
        <dbReference type="ARBA" id="ARBA00023180"/>
    </source>
</evidence>
<dbReference type="InterPro" id="IPR008334">
    <property type="entry name" value="5'-Nucleotdase_C"/>
</dbReference>
<dbReference type="Pfam" id="PF01094">
    <property type="entry name" value="ANF_receptor"/>
    <property type="match status" value="1"/>
</dbReference>
<dbReference type="SUPFAM" id="SSF53822">
    <property type="entry name" value="Periplasmic binding protein-like I"/>
    <property type="match status" value="1"/>
</dbReference>
<dbReference type="Gene3D" id="2.10.50.10">
    <property type="entry name" value="Tumor Necrosis Factor Receptor, subunit A, domain 2"/>
    <property type="match status" value="2"/>
</dbReference>
<dbReference type="PRINTS" id="PR00255">
    <property type="entry name" value="NATPEPTIDER"/>
</dbReference>
<evidence type="ECO:0000256" key="8">
    <source>
        <dbReference type="SAM" id="MobiDB-lite"/>
    </source>
</evidence>
<dbReference type="Gene3D" id="3.60.21.10">
    <property type="match status" value="1"/>
</dbReference>
<keyword evidence="3 10" id="KW-0732">Signal</keyword>
<gene>
    <name evidence="13" type="ORF">AB1Y20_021085</name>
</gene>
<evidence type="ECO:0000256" key="10">
    <source>
        <dbReference type="SAM" id="SignalP"/>
    </source>
</evidence>
<feature type="chain" id="PRO_5044296203" description="Phosphoinositide phospholipase C" evidence="10">
    <location>
        <begin position="16"/>
        <end position="1884"/>
    </location>
</feature>
<dbReference type="InterPro" id="IPR001828">
    <property type="entry name" value="ANF_lig-bd_rcpt"/>
</dbReference>
<evidence type="ECO:0000313" key="14">
    <source>
        <dbReference type="Proteomes" id="UP001515480"/>
    </source>
</evidence>
<dbReference type="Gene3D" id="3.90.780.10">
    <property type="entry name" value="5'-Nucleotidase, C-terminal domain"/>
    <property type="match status" value="1"/>
</dbReference>
<evidence type="ECO:0000313" key="13">
    <source>
        <dbReference type="EMBL" id="KAL1521421.1"/>
    </source>
</evidence>
<keyword evidence="4 9" id="KW-1133">Transmembrane helix</keyword>
<reference evidence="13 14" key="1">
    <citation type="journal article" date="2024" name="Science">
        <title>Giant polyketide synthase enzymes in the biosynthesis of giant marine polyether toxins.</title>
        <authorList>
            <person name="Fallon T.R."/>
            <person name="Shende V.V."/>
            <person name="Wierzbicki I.H."/>
            <person name="Pendleton A.L."/>
            <person name="Watervoot N.F."/>
            <person name="Auber R.P."/>
            <person name="Gonzalez D.J."/>
            <person name="Wisecaver J.H."/>
            <person name="Moore B.S."/>
        </authorList>
    </citation>
    <scope>NUCLEOTIDE SEQUENCE [LARGE SCALE GENOMIC DNA]</scope>
    <source>
        <strain evidence="13 14">12B1</strain>
    </source>
</reference>
<sequence>MRLLPALATLASAHAAPFSLHLIHTGEVQGAVFPVNRFGTQCTGDEYAADPCDCYGGVARRRTAVDALRAQHNGSILLDTGAYAFGGGTFFAGFHGAASAEFFGQAGYDAWALNYRDIALFGNGSWFAAYVAQARRFHPALPPAVVSNLNLTADALDGAGLLVRHHTLPLAGGRRLAFLALSSPDDVLAVNANYGARHTEYVSALLRALAELRRAPEGEPDVVVCSVFEIPTPTPSALAAAGGDVTLARRQLFDEIVREAVGVDIFLQRDVVEHSHFRTNVAGDTVFVAGQRDAHGTHVAHLHASFDGAALLTGLQETIVPLDCSVGSHAPTEARMLELNAELQARLGRVTGYAARAVDGRRGAPGNCTIQLPFDSRAETGDATSDGTAACGCRVAECAAGNLVADALRWYGGSDVAITNGGGIRDSLPAGAVSGAHVLSMLPFLNTLHVFPALPGAALRAALQHSLSAVHYAFSGRYLQVSSSLRFEWHFDAKGVARLGAVYVRRANASAFALLDDAALYSVGAPSYLAGGGDGYAMLAAHASTPRGLPEYTIVTYFLQAEASVPPGLTAAREGRIVQTASIVRLELGLLCTVRRGEPNATARERCDHAHQMVAAVNDKADGLFDALLPDAFIVAAERTVDCDAPPAALHAAQRELWRELPRLSAVIGPACAAHVAALSGGNASAYGGRALLLAPEAADVWLRDAAAYPNVVRVTSSETYYILATLEVMAGFAWRRVAIISDDSRWANSTADAFAAAFLRRGGEVIASASFAAAQMLSGALRPEAILSRLAAAGAKIVYVCAAPQLERRLLAASAASGVLRGAGYAWISASHDDAMVRFPNGTADAAALAAAEGLLYFAEAADEASPLYRAYAASYAAAAAARGGGCTAAGGEGRCDADGEPSTFPPHAVAYADAALLYAAAMDRVYRIAPHEWAPLHEAVLSLPPLPAPSGSLRLDADGDRVGDFALLNFQQADGGGAVGAARVGHFSSAGRLSFTAAVRFAGNRRQPPLDVDLSVVGCGEGEELIGEACTPCLAGTFKSAAGTHRCAPCPPGSAAPAAGAAACAPCAPGTAQPAGGGTACEACAPGRVQPAGGGTACEACEAGQYMVSHGGTACEACAPQTHQPRRGEFSCEACELNTNSTRGAAACEACAAGTYRTSREEVASRATCRPCGGARQAFSCPPDTTLASVQLHSGYWRHAANTSQIWHCKWGEGWTPCRGGGEAGEEGDGYCAEEHFGLRCERCRGAEAERYFNKADVRCHDCPDSTVPLLVALVVLCVVIALIHLVTQLLRHPPHNLRDASEKLKYFVDAVHAVGPSKMKSAVTFYQIILSLPVTFDLLPLEVDFSSMVDVFSFIEIDWSEAVYPQGCLVGGYTERLYIVALAPFVLMVFLPIVAVCVVVVIAFLHALLKASTDPRGSVRRLSTSARNSQTAVGNIRRLSAHEATGISQAIGEQMDLFVFGQESRETAECDGRPTDARAERSERSERSARKSGSSRLVSAAGTRSMQRASKVSAKMVKALPLVLLVIFVMLPSVSRSIFSVWDCESVERGPNSTVAYMKRDVSVLCGGEEHQRTATVGVAFIIVWPVSMQLLFVCALWFNRRALRSGLVTPHTRATRFLTGGYKKEYFFWETIELFRRLVCSGFVILIPQEFIFMRIALCLVVSLPILVFTSVLQPFKNPEDTVLAVTSQAILVFAFSCCGLLRVVNSRYLTEEDKIALVGFTDPTGIFLVLGFCFVVFLLLVLGTYIYKINLEFEHRVRKHANPSDAASRWTVGGALIFGMMALLIAGAFYGLIASIVMSTTFFLIGAAVGSVAYSRCFRGSTHIKVKRYPRQAAAGNVIEVRAVHAPTRSPSLAPPKKATWSLNVEQATCDVADAPLTM</sequence>
<feature type="compositionally biased region" description="Basic and acidic residues" evidence="8">
    <location>
        <begin position="1468"/>
        <end position="1492"/>
    </location>
</feature>
<dbReference type="GO" id="GO:0009166">
    <property type="term" value="P:nucleotide catabolic process"/>
    <property type="evidence" value="ECO:0007669"/>
    <property type="project" value="InterPro"/>
</dbReference>
<feature type="signal peptide" evidence="10">
    <location>
        <begin position="1"/>
        <end position="15"/>
    </location>
</feature>
<feature type="domain" description="5'-Nucleotidase C-terminal" evidence="12">
    <location>
        <begin position="385"/>
        <end position="540"/>
    </location>
</feature>
<protein>
    <recommendedName>
        <fullName evidence="15">Phosphoinositide phospholipase C</fullName>
    </recommendedName>
</protein>
<evidence type="ECO:0000259" key="12">
    <source>
        <dbReference type="Pfam" id="PF02872"/>
    </source>
</evidence>
<dbReference type="SMART" id="SM01411">
    <property type="entry name" value="Ephrin_rec_like"/>
    <property type="match status" value="3"/>
</dbReference>
<dbReference type="GO" id="GO:0016787">
    <property type="term" value="F:hydrolase activity"/>
    <property type="evidence" value="ECO:0007669"/>
    <property type="project" value="InterPro"/>
</dbReference>
<feature type="domain" description="Receptor ligand binding region" evidence="11">
    <location>
        <begin position="643"/>
        <end position="973"/>
    </location>
</feature>
<dbReference type="InterPro" id="IPR001170">
    <property type="entry name" value="ANPR/GUC"/>
</dbReference>
<feature type="region of interest" description="Disordered" evidence="8">
    <location>
        <begin position="1468"/>
        <end position="1505"/>
    </location>
</feature>
<dbReference type="EMBL" id="JBGBPQ010000007">
    <property type="protein sequence ID" value="KAL1521421.1"/>
    <property type="molecule type" value="Genomic_DNA"/>
</dbReference>
<feature type="transmembrane region" description="Helical" evidence="9">
    <location>
        <begin position="1580"/>
        <end position="1602"/>
    </location>
</feature>
<dbReference type="InterPro" id="IPR029052">
    <property type="entry name" value="Metallo-depent_PP-like"/>
</dbReference>
<keyword evidence="5 9" id="KW-0472">Membrane</keyword>
<evidence type="ECO:0008006" key="15">
    <source>
        <dbReference type="Google" id="ProtNLM"/>
    </source>
</evidence>
<evidence type="ECO:0000259" key="11">
    <source>
        <dbReference type="Pfam" id="PF01094"/>
    </source>
</evidence>
<dbReference type="PANTHER" id="PTHR11319">
    <property type="entry name" value="G PROTEIN-COUPLED RECEPTOR-RELATED"/>
    <property type="match status" value="1"/>
</dbReference>
<feature type="transmembrane region" description="Helical" evidence="9">
    <location>
        <begin position="1772"/>
        <end position="1795"/>
    </location>
</feature>
<evidence type="ECO:0000256" key="1">
    <source>
        <dbReference type="ARBA" id="ARBA00004479"/>
    </source>
</evidence>
<evidence type="ECO:0000256" key="5">
    <source>
        <dbReference type="ARBA" id="ARBA00023136"/>
    </source>
</evidence>
<proteinExistence type="predicted"/>
<accession>A0AB34JHS9</accession>
<evidence type="ECO:0000256" key="3">
    <source>
        <dbReference type="ARBA" id="ARBA00022729"/>
    </source>
</evidence>
<dbReference type="Proteomes" id="UP001515480">
    <property type="component" value="Unassembled WGS sequence"/>
</dbReference>
<keyword evidence="6" id="KW-0675">Receptor</keyword>
<comment type="caution">
    <text evidence="13">The sequence shown here is derived from an EMBL/GenBank/DDBJ whole genome shotgun (WGS) entry which is preliminary data.</text>
</comment>
<dbReference type="SUPFAM" id="SSF55816">
    <property type="entry name" value="5'-nucleotidase (syn. UDP-sugar hydrolase), C-terminal domain"/>
    <property type="match status" value="1"/>
</dbReference>
<feature type="transmembrane region" description="Helical" evidence="9">
    <location>
        <begin position="1729"/>
        <end position="1752"/>
    </location>
</feature>
<name>A0AB34JHS9_PRYPA</name>
<dbReference type="GO" id="GO:0016020">
    <property type="term" value="C:membrane"/>
    <property type="evidence" value="ECO:0007669"/>
    <property type="project" value="UniProtKB-SubCell"/>
</dbReference>
<dbReference type="InterPro" id="IPR009030">
    <property type="entry name" value="Growth_fac_rcpt_cys_sf"/>
</dbReference>
<feature type="transmembrane region" description="Helical" evidence="9">
    <location>
        <begin position="1380"/>
        <end position="1412"/>
    </location>
</feature>
<dbReference type="Pfam" id="PF02872">
    <property type="entry name" value="5_nucleotid_C"/>
    <property type="match status" value="1"/>
</dbReference>
<evidence type="ECO:0000256" key="4">
    <source>
        <dbReference type="ARBA" id="ARBA00022989"/>
    </source>
</evidence>
<keyword evidence="14" id="KW-1185">Reference proteome</keyword>
<feature type="transmembrane region" description="Helical" evidence="9">
    <location>
        <begin position="1519"/>
        <end position="1537"/>
    </location>
</feature>
<feature type="transmembrane region" description="Helical" evidence="9">
    <location>
        <begin position="1688"/>
        <end position="1709"/>
    </location>
</feature>
<keyword evidence="2 9" id="KW-0812">Transmembrane</keyword>